<keyword evidence="10" id="KW-1185">Reference proteome</keyword>
<evidence type="ECO:0000256" key="4">
    <source>
        <dbReference type="ARBA" id="ARBA00022692"/>
    </source>
</evidence>
<dbReference type="AlphaFoldDB" id="A0A0M6WKM9"/>
<reference evidence="10" key="1">
    <citation type="submission" date="2015-05" db="EMBL/GenBank/DDBJ databases">
        <authorList>
            <consortium name="Pathogen Informatics"/>
        </authorList>
    </citation>
    <scope>NUCLEOTIDE SEQUENCE [LARGE SCALE GENOMIC DNA]</scope>
    <source>
        <strain evidence="10">L1-83</strain>
    </source>
</reference>
<evidence type="ECO:0000256" key="2">
    <source>
        <dbReference type="ARBA" id="ARBA00010323"/>
    </source>
</evidence>
<feature type="transmembrane region" description="Helical" evidence="8">
    <location>
        <begin position="314"/>
        <end position="330"/>
    </location>
</feature>
<dbReference type="InterPro" id="IPR028362">
    <property type="entry name" value="AlgI"/>
</dbReference>
<comment type="subcellular location">
    <subcellularLocation>
        <location evidence="1">Cell membrane</location>
        <topology evidence="1">Multi-pass membrane protein</topology>
    </subcellularLocation>
</comment>
<dbReference type="PIRSF" id="PIRSF016636">
    <property type="entry name" value="AlgI_DltB"/>
    <property type="match status" value="1"/>
</dbReference>
<dbReference type="GO" id="GO:0042121">
    <property type="term" value="P:alginic acid biosynthetic process"/>
    <property type="evidence" value="ECO:0007669"/>
    <property type="project" value="InterPro"/>
</dbReference>
<evidence type="ECO:0000256" key="8">
    <source>
        <dbReference type="SAM" id="Phobius"/>
    </source>
</evidence>
<dbReference type="GO" id="GO:0016746">
    <property type="term" value="F:acyltransferase activity"/>
    <property type="evidence" value="ECO:0007669"/>
    <property type="project" value="UniProtKB-KW"/>
</dbReference>
<feature type="transmembrane region" description="Helical" evidence="8">
    <location>
        <begin position="194"/>
        <end position="212"/>
    </location>
</feature>
<gene>
    <name evidence="9" type="ORF">RIL183_19161</name>
</gene>
<evidence type="ECO:0000256" key="3">
    <source>
        <dbReference type="ARBA" id="ARBA00022475"/>
    </source>
</evidence>
<feature type="transmembrane region" description="Helical" evidence="8">
    <location>
        <begin position="368"/>
        <end position="390"/>
    </location>
</feature>
<feature type="transmembrane region" description="Helical" evidence="8">
    <location>
        <begin position="429"/>
        <end position="449"/>
    </location>
</feature>
<keyword evidence="3 7" id="KW-1003">Cell membrane</keyword>
<sequence>MLFNSYGFIVFFPIVVIVYFLLPKRISYLWLLAASYYFYMGWNAKYALLLLASTIITYVCGVLIQWLNDRHPDKISTKKWVVAGSFILNLAILFFFKYFNFTIESINAVLSHTSLPAVNTSLDVLLPVGISFYTFQALGYTVDVYRGEIEAERNFFRYALFVSFFPQLVAGPIERSKNLLTQLRDPKPFSYERMCDGVMLMIWGYFLKLVIADRISIFVDNAYANVGVYDGKYLLIASMLFAIQIYCDFAGYSTIAIGAAEVMGFQLMDNFNCPYLSQSVAEFWRRWHISLSSWFKDYLYIPLGGNRKGKVRKYINIMIVFLVSGLWHGANWSYVIWGGLNGIYQVIGAVFTPFRNKIREKLHLKKNFFPLMIIYIVVTFVLVDFTWIFFRADTVQHAFAVIQSIFNMNNPALLANGALYDMGLSRPNFIVLGVSLLILLTADICKYRGIKIRSMILNSNIVVRWIVVITGILGILVFGIWGSGYSATNFIYFQF</sequence>
<evidence type="ECO:0000313" key="10">
    <source>
        <dbReference type="Proteomes" id="UP000049828"/>
    </source>
</evidence>
<feature type="transmembrane region" description="Helical" evidence="8">
    <location>
        <begin position="232"/>
        <end position="260"/>
    </location>
</feature>
<organism evidence="9 10">
    <name type="scientific">Roseburia inulinivorans</name>
    <dbReference type="NCBI Taxonomy" id="360807"/>
    <lineage>
        <taxon>Bacteria</taxon>
        <taxon>Bacillati</taxon>
        <taxon>Bacillota</taxon>
        <taxon>Clostridia</taxon>
        <taxon>Lachnospirales</taxon>
        <taxon>Lachnospiraceae</taxon>
        <taxon>Roseburia</taxon>
    </lineage>
</organism>
<feature type="transmembrane region" description="Helical" evidence="8">
    <location>
        <begin position="80"/>
        <end position="99"/>
    </location>
</feature>
<evidence type="ECO:0000256" key="5">
    <source>
        <dbReference type="ARBA" id="ARBA00022989"/>
    </source>
</evidence>
<dbReference type="InterPro" id="IPR024194">
    <property type="entry name" value="Ac/AlaTfrase_AlgI/DltB"/>
</dbReference>
<dbReference type="Proteomes" id="UP000049828">
    <property type="component" value="Unassembled WGS sequence"/>
</dbReference>
<dbReference type="InterPro" id="IPR051085">
    <property type="entry name" value="MB_O-acyltransferase"/>
</dbReference>
<keyword evidence="4 8" id="KW-0812">Transmembrane</keyword>
<evidence type="ECO:0000256" key="6">
    <source>
        <dbReference type="ARBA" id="ARBA00023136"/>
    </source>
</evidence>
<evidence type="ECO:0000256" key="1">
    <source>
        <dbReference type="ARBA" id="ARBA00004651"/>
    </source>
</evidence>
<evidence type="ECO:0000256" key="7">
    <source>
        <dbReference type="PIRNR" id="PIRNR016636"/>
    </source>
</evidence>
<dbReference type="Pfam" id="PF03062">
    <property type="entry name" value="MBOAT"/>
    <property type="match status" value="1"/>
</dbReference>
<proteinExistence type="inferred from homology"/>
<comment type="similarity">
    <text evidence="2 7">Belongs to the membrane-bound acyltransferase family.</text>
</comment>
<dbReference type="PANTHER" id="PTHR13285:SF18">
    <property type="entry name" value="PROTEIN-CYSTEINE N-PALMITOYLTRANSFERASE RASP"/>
    <property type="match status" value="1"/>
</dbReference>
<keyword evidence="5 8" id="KW-1133">Transmembrane helix</keyword>
<feature type="transmembrane region" description="Helical" evidence="8">
    <location>
        <begin position="461"/>
        <end position="481"/>
    </location>
</feature>
<accession>A0A0M6WKM9</accession>
<protein>
    <submittedName>
        <fullName evidence="9">Membrane bound O-acyl transferase MBOAT family protein</fullName>
    </submittedName>
</protein>
<name>A0A0M6WKM9_9FIRM</name>
<keyword evidence="7 9" id="KW-0808">Transferase</keyword>
<feature type="transmembrane region" description="Helical" evidence="8">
    <location>
        <begin position="48"/>
        <end position="68"/>
    </location>
</feature>
<dbReference type="EMBL" id="CVRS01000064">
    <property type="protein sequence ID" value="CRL36381.1"/>
    <property type="molecule type" value="Genomic_DNA"/>
</dbReference>
<evidence type="ECO:0000313" key="9">
    <source>
        <dbReference type="EMBL" id="CRL36381.1"/>
    </source>
</evidence>
<feature type="transmembrane region" description="Helical" evidence="8">
    <location>
        <begin position="6"/>
        <end position="22"/>
    </location>
</feature>
<keyword evidence="7" id="KW-0012">Acyltransferase</keyword>
<dbReference type="PIRSF" id="PIRSF500217">
    <property type="entry name" value="AlgI"/>
    <property type="match status" value="1"/>
</dbReference>
<keyword evidence="6 7" id="KW-0472">Membrane</keyword>
<feature type="transmembrane region" description="Helical" evidence="8">
    <location>
        <begin position="336"/>
        <end position="356"/>
    </location>
</feature>
<dbReference type="PANTHER" id="PTHR13285">
    <property type="entry name" value="ACYLTRANSFERASE"/>
    <property type="match status" value="1"/>
</dbReference>
<dbReference type="GO" id="GO:0005886">
    <property type="term" value="C:plasma membrane"/>
    <property type="evidence" value="ECO:0007669"/>
    <property type="project" value="UniProtKB-SubCell"/>
</dbReference>
<dbReference type="InterPro" id="IPR004299">
    <property type="entry name" value="MBOAT_fam"/>
</dbReference>
<dbReference type="RefSeq" id="WP_021922408.1">
    <property type="nucleotide sequence ID" value="NZ_CVRS01000064.1"/>
</dbReference>